<accession>A0ABV3U2M3</accession>
<comment type="caution">
    <text evidence="2">The sequence shown here is derived from an EMBL/GenBank/DDBJ whole genome shotgun (WGS) entry which is preliminary data.</text>
</comment>
<dbReference type="RefSeq" id="WP_368377334.1">
    <property type="nucleotide sequence ID" value="NZ_JBFRYB010000002.1"/>
</dbReference>
<feature type="chain" id="PRO_5045217897" description="PilC beta-propeller domain-containing protein" evidence="1">
    <location>
        <begin position="28"/>
        <end position="1293"/>
    </location>
</feature>
<proteinExistence type="predicted"/>
<sequence>MKTFNHTMRTLVSAAALLFLSGGLVVAEDIDLFVGNTPSSEAQTVLLAWHTSGNVNANAVHGCVYSDNAGIPALGATTVGGMEQCAMVNAVLSLKADIDNLGALKVGLMVFNKNNLDTSFPNGTSLGNGNNGCGYLIIPPTLLTSAGIDAFVTKLKAIDGRVTANASEMGDMVSESWAVLNGLGASASCSGVNYSSLAVPGGSCRDAVMVYIGNATAANASVKDGNNNPSGVLFNQLNSAFGYANGSAEYNNYATIRNVTGFNKNPANDFWADEWTYFMNKVDVDDSAQSDRNVTTYSIAVYDPSVQSQVAEELAFLGEIARVGGGKAYQVTATSHADLAQIFREIFNEVLDVNSVFSSATLPVSANTQGTFENQIYIAMFRPNPTGGPRWLGNVKQFQFGVDINGGIVLTDALNPTVDSQSVVNPVTGGLVDSAQSFWTTNSPVGQAQWPIDGFWKNSPEGDGFTFDAPDGDLVQKGGAAQMLRVDYLADQSARRVYTCPSSGCVANAALTEFKTSNSDLVSALDAIISATSSSATSTITAGKQAQISGTSVCSGNGGNRRCTYSYAVGSPTFDFSTSEDRVVLGAGIVGSSKCTNSSPCVLESASASQFVIKTGNSVSAGTTTFTNATVTRLTSRINVGQIAHGLNAAQALQSCTLNGTNSAATVLNASLITGASVSTSNFRNVDANNYTVSIGGGAYVYASALANVQCTASTDSLNTASIINWVRGEDNAANEQMPGPCSDGSCALNVRGSIHGDVLHSRPAVVNYGSRGVVVYYGSNDGLFRAINGNRSAAISNSGNTVSVRAGGELWSFVAPEFVDQLPRQFNDDPAIRFPNTPAASDAEYRDYFFDGTTTFFQDSRSSGATSGDVYLYMSARRGGRLLYAMNVTDPMDPVVMWRFTTTQLPELGYTWSQPKVTKIGGRARPVLIFGAGNSPEQDADPVVAADTMGRGIVILDGITGKIIWAALNSCASVPAGSFSTLGTEGVTGTCVSNGALSNAFPADLTLLDRDGDGYTDRLYAADVGANIWRVDLDPQDSTNIYVSPVTTTPATEIILTKFAALGGTGNNARKMLYPPDVVPTDGFDLVVASTGDREHPLYTAAATAGTAQNVQNRFYMLIDPNEGASAAGFTAVVESDLLDQTTLTCIDNSNVSGTSVTCDSTNSTTYVFDGSTSPYLGYYLNYSAGEKGVNAPLTETGTVYFATNKPDTPTPGTCSNGLGRAFAYQVDVLTGETVRSEFAGGGLPPTAISGLVLLNGEIRYFLLGGDGDSIFKPSEGKPITSGRKRMYYFYK</sequence>
<dbReference type="EMBL" id="JBFRYB010000002">
    <property type="protein sequence ID" value="MEX1667224.1"/>
    <property type="molecule type" value="Genomic_DNA"/>
</dbReference>
<evidence type="ECO:0000256" key="1">
    <source>
        <dbReference type="SAM" id="SignalP"/>
    </source>
</evidence>
<name>A0ABV3U2M3_9GAMM</name>
<evidence type="ECO:0008006" key="4">
    <source>
        <dbReference type="Google" id="ProtNLM"/>
    </source>
</evidence>
<keyword evidence="1" id="KW-0732">Signal</keyword>
<keyword evidence="3" id="KW-1185">Reference proteome</keyword>
<reference evidence="2 3" key="1">
    <citation type="journal article" date="2011" name="Int. J. Syst. Evol. Microbiol.">
        <title>Zhongshania antarctica gen. nov., sp. nov. and Zhongshania guokunii sp. nov., gammaproteobacteria respectively isolated from coastal attached (fast) ice and surface seawater of the Antarctic.</title>
        <authorList>
            <person name="Li H.J."/>
            <person name="Zhang X.Y."/>
            <person name="Chen C.X."/>
            <person name="Zhang Y.J."/>
            <person name="Gao Z.M."/>
            <person name="Yu Y."/>
            <person name="Chen X.L."/>
            <person name="Chen B."/>
            <person name="Zhang Y.Z."/>
        </authorList>
    </citation>
    <scope>NUCLEOTIDE SEQUENCE [LARGE SCALE GENOMIC DNA]</scope>
    <source>
        <strain evidence="2 3">R06B22</strain>
    </source>
</reference>
<evidence type="ECO:0000313" key="3">
    <source>
        <dbReference type="Proteomes" id="UP001557484"/>
    </source>
</evidence>
<gene>
    <name evidence="2" type="ORF">AB4875_17135</name>
</gene>
<protein>
    <recommendedName>
        <fullName evidence="4">PilC beta-propeller domain-containing protein</fullName>
    </recommendedName>
</protein>
<evidence type="ECO:0000313" key="2">
    <source>
        <dbReference type="EMBL" id="MEX1667224.1"/>
    </source>
</evidence>
<organism evidence="2 3">
    <name type="scientific">Zhongshania arctica</name>
    <dbReference type="NCBI Taxonomy" id="3238302"/>
    <lineage>
        <taxon>Bacteria</taxon>
        <taxon>Pseudomonadati</taxon>
        <taxon>Pseudomonadota</taxon>
        <taxon>Gammaproteobacteria</taxon>
        <taxon>Cellvibrionales</taxon>
        <taxon>Spongiibacteraceae</taxon>
        <taxon>Zhongshania</taxon>
    </lineage>
</organism>
<feature type="signal peptide" evidence="1">
    <location>
        <begin position="1"/>
        <end position="27"/>
    </location>
</feature>
<dbReference type="Proteomes" id="UP001557484">
    <property type="component" value="Unassembled WGS sequence"/>
</dbReference>